<dbReference type="InterPro" id="IPR001251">
    <property type="entry name" value="CRAL-TRIO_dom"/>
</dbReference>
<organism evidence="3 4">
    <name type="scientific">Bombyx mandarina</name>
    <name type="common">Wild silk moth</name>
    <name type="synonym">Wild silkworm</name>
    <dbReference type="NCBI Taxonomy" id="7092"/>
    <lineage>
        <taxon>Eukaryota</taxon>
        <taxon>Metazoa</taxon>
        <taxon>Ecdysozoa</taxon>
        <taxon>Arthropoda</taxon>
        <taxon>Hexapoda</taxon>
        <taxon>Insecta</taxon>
        <taxon>Pterygota</taxon>
        <taxon>Neoptera</taxon>
        <taxon>Endopterygota</taxon>
        <taxon>Lepidoptera</taxon>
        <taxon>Glossata</taxon>
        <taxon>Ditrysia</taxon>
        <taxon>Bombycoidea</taxon>
        <taxon>Bombycidae</taxon>
        <taxon>Bombycinae</taxon>
        <taxon>Bombyx</taxon>
    </lineage>
</organism>
<dbReference type="Proteomes" id="UP000504629">
    <property type="component" value="Unplaced"/>
</dbReference>
<dbReference type="GO" id="GO:1902936">
    <property type="term" value="F:phosphatidylinositol bisphosphate binding"/>
    <property type="evidence" value="ECO:0007669"/>
    <property type="project" value="TreeGrafter"/>
</dbReference>
<name>A0A6J2JEC4_BOMMA</name>
<feature type="compositionally biased region" description="Basic residues" evidence="1">
    <location>
        <begin position="280"/>
        <end position="290"/>
    </location>
</feature>
<feature type="domain" description="CRAL-TRIO" evidence="2">
    <location>
        <begin position="85"/>
        <end position="249"/>
    </location>
</feature>
<gene>
    <name evidence="4" type="primary">LOC114240470</name>
</gene>
<dbReference type="PANTHER" id="PTHR10174">
    <property type="entry name" value="ALPHA-TOCOPHEROL TRANSFER PROTEIN-RELATED"/>
    <property type="match status" value="1"/>
</dbReference>
<evidence type="ECO:0000259" key="2">
    <source>
        <dbReference type="PROSITE" id="PS50191"/>
    </source>
</evidence>
<feature type="region of interest" description="Disordered" evidence="1">
    <location>
        <begin position="274"/>
        <end position="296"/>
    </location>
</feature>
<evidence type="ECO:0000313" key="3">
    <source>
        <dbReference type="Proteomes" id="UP000504629"/>
    </source>
</evidence>
<evidence type="ECO:0000256" key="1">
    <source>
        <dbReference type="SAM" id="MobiDB-lite"/>
    </source>
</evidence>
<dbReference type="GO" id="GO:0016020">
    <property type="term" value="C:membrane"/>
    <property type="evidence" value="ECO:0007669"/>
    <property type="project" value="TreeGrafter"/>
</dbReference>
<dbReference type="RefSeq" id="XP_028026819.1">
    <property type="nucleotide sequence ID" value="XM_028171018.1"/>
</dbReference>
<dbReference type="CDD" id="cd00170">
    <property type="entry name" value="SEC14"/>
    <property type="match status" value="1"/>
</dbReference>
<evidence type="ECO:0000313" key="4">
    <source>
        <dbReference type="RefSeq" id="XP_028026819.1"/>
    </source>
</evidence>
<proteinExistence type="predicted"/>
<dbReference type="SMART" id="SM00516">
    <property type="entry name" value="SEC14"/>
    <property type="match status" value="1"/>
</dbReference>
<accession>A0A6J2JEC4</accession>
<dbReference type="InterPro" id="IPR036865">
    <property type="entry name" value="CRAL-TRIO_dom_sf"/>
</dbReference>
<dbReference type="KEGG" id="bman:114240470"/>
<dbReference type="GeneID" id="114240470"/>
<dbReference type="SUPFAM" id="SSF52087">
    <property type="entry name" value="CRAL/TRIO domain"/>
    <property type="match status" value="1"/>
</dbReference>
<dbReference type="AlphaFoldDB" id="A0A6J2JEC4"/>
<dbReference type="OrthoDB" id="6432525at2759"/>
<dbReference type="PROSITE" id="PS50191">
    <property type="entry name" value="CRAL_TRIO"/>
    <property type="match status" value="1"/>
</dbReference>
<dbReference type="Gene3D" id="3.40.525.10">
    <property type="entry name" value="CRAL-TRIO lipid binding domain"/>
    <property type="match status" value="1"/>
</dbReference>
<dbReference type="PANTHER" id="PTHR10174:SF213">
    <property type="entry name" value="CRAL-TRIO DOMAIN-CONTAINING PROTEIN"/>
    <property type="match status" value="1"/>
</dbReference>
<protein>
    <submittedName>
        <fullName evidence="4">Alpha-tocopherol transfer protein-like</fullName>
    </submittedName>
</protein>
<sequence>MSLSPSTGFPLEEEYKKNTGITPWEIAELRSWLETQPHLPSDVITDMDLILAHHSCKRNPEQTKQVLELHYTLKTQYSFFQNRTLDDEMELTLKRMLLKPLPSRTKDGYAVFYSRLLDFEPKHLILQEALKSVLMVLDLWQYLEGTWPGLVIIFDLEGFRLSHMFRLELQTVQQFLHYLEHAMLVQLKGIHLMNAPFFANRLLMILKRFVGSEMMHLVNTHTAGSNTLAEYVDVEILPKEAGGSFRSLEECRDDTIAMMKKNKDFFLQENKKRVTESLRPKKSQNKKKAEKCHNID</sequence>
<keyword evidence="3" id="KW-1185">Reference proteome</keyword>
<dbReference type="Pfam" id="PF00650">
    <property type="entry name" value="CRAL_TRIO"/>
    <property type="match status" value="1"/>
</dbReference>
<reference evidence="4" key="1">
    <citation type="submission" date="2025-08" db="UniProtKB">
        <authorList>
            <consortium name="RefSeq"/>
        </authorList>
    </citation>
    <scope>IDENTIFICATION</scope>
    <source>
        <tissue evidence="4">Silk gland</tissue>
    </source>
</reference>